<feature type="transmembrane region" description="Helical" evidence="1">
    <location>
        <begin position="48"/>
        <end position="68"/>
    </location>
</feature>
<name>A0ABP7QPA1_9PSEU</name>
<keyword evidence="3" id="KW-1185">Reference proteome</keyword>
<organism evidence="2 3">
    <name type="scientific">Allokutzneria multivorans</name>
    <dbReference type="NCBI Taxonomy" id="1142134"/>
    <lineage>
        <taxon>Bacteria</taxon>
        <taxon>Bacillati</taxon>
        <taxon>Actinomycetota</taxon>
        <taxon>Actinomycetes</taxon>
        <taxon>Pseudonocardiales</taxon>
        <taxon>Pseudonocardiaceae</taxon>
        <taxon>Allokutzneria</taxon>
    </lineage>
</organism>
<keyword evidence="1" id="KW-0472">Membrane</keyword>
<feature type="transmembrane region" description="Helical" evidence="1">
    <location>
        <begin position="114"/>
        <end position="135"/>
    </location>
</feature>
<dbReference type="Proteomes" id="UP001501747">
    <property type="component" value="Unassembled WGS sequence"/>
</dbReference>
<dbReference type="Gene3D" id="1.20.144.10">
    <property type="entry name" value="Phosphatidic acid phosphatase type 2/haloperoxidase"/>
    <property type="match status" value="1"/>
</dbReference>
<keyword evidence="1" id="KW-0812">Transmembrane</keyword>
<keyword evidence="1" id="KW-1133">Transmembrane helix</keyword>
<reference evidence="3" key="1">
    <citation type="journal article" date="2019" name="Int. J. Syst. Evol. Microbiol.">
        <title>The Global Catalogue of Microorganisms (GCM) 10K type strain sequencing project: providing services to taxonomists for standard genome sequencing and annotation.</title>
        <authorList>
            <consortium name="The Broad Institute Genomics Platform"/>
            <consortium name="The Broad Institute Genome Sequencing Center for Infectious Disease"/>
            <person name="Wu L."/>
            <person name="Ma J."/>
        </authorList>
    </citation>
    <scope>NUCLEOTIDE SEQUENCE [LARGE SCALE GENOMIC DNA]</scope>
    <source>
        <strain evidence="3">JCM 17342</strain>
    </source>
</reference>
<comment type="caution">
    <text evidence="2">The sequence shown here is derived from an EMBL/GenBank/DDBJ whole genome shotgun (WGS) entry which is preliminary data.</text>
</comment>
<evidence type="ECO:0000256" key="1">
    <source>
        <dbReference type="SAM" id="Phobius"/>
    </source>
</evidence>
<evidence type="ECO:0000313" key="2">
    <source>
        <dbReference type="EMBL" id="GAA3985898.1"/>
    </source>
</evidence>
<feature type="transmembrane region" description="Helical" evidence="1">
    <location>
        <begin position="24"/>
        <end position="42"/>
    </location>
</feature>
<feature type="transmembrane region" description="Helical" evidence="1">
    <location>
        <begin position="183"/>
        <end position="203"/>
    </location>
</feature>
<gene>
    <name evidence="2" type="ORF">GCM10022247_00410</name>
</gene>
<dbReference type="EMBL" id="BAABAL010000002">
    <property type="protein sequence ID" value="GAA3985898.1"/>
    <property type="molecule type" value="Genomic_DNA"/>
</dbReference>
<dbReference type="SUPFAM" id="SSF48317">
    <property type="entry name" value="Acid phosphatase/Vanadium-dependent haloperoxidase"/>
    <property type="match status" value="1"/>
</dbReference>
<sequence>MTGTSVSRTEGPGRWLAKVATEVLSPYTVLIAMPFVVGAATQERQAEALWWAAALAVFSSFIPWVLIMGGALRGRWEGHHVRNREGRRTPLIICGSSVIAVTVLMAVFDAPSSMQALGVAELVLLAVTVGVTFGFKWKISIHAAVASAAALVTAVLYGLAWHWLWLLVLLVGWSRVRVNDHDLPQVIGGTLLGLVGGALFVGIA</sequence>
<dbReference type="InterPro" id="IPR036938">
    <property type="entry name" value="PAP2/HPO_sf"/>
</dbReference>
<proteinExistence type="predicted"/>
<protein>
    <submittedName>
        <fullName evidence="2">Phosphatase PAP2 family protein</fullName>
    </submittedName>
</protein>
<evidence type="ECO:0000313" key="3">
    <source>
        <dbReference type="Proteomes" id="UP001501747"/>
    </source>
</evidence>
<feature type="transmembrane region" description="Helical" evidence="1">
    <location>
        <begin position="89"/>
        <end position="108"/>
    </location>
</feature>
<accession>A0ABP7QPA1</accession>
<feature type="transmembrane region" description="Helical" evidence="1">
    <location>
        <begin position="142"/>
        <end position="163"/>
    </location>
</feature>